<dbReference type="Proteomes" id="UP001156682">
    <property type="component" value="Unassembled WGS sequence"/>
</dbReference>
<dbReference type="PANTHER" id="PTHR42703:SF1">
    <property type="entry name" value="NA(+)_H(+) ANTIPORTER SUBUNIT D1"/>
    <property type="match status" value="1"/>
</dbReference>
<feature type="transmembrane region" description="Helical" evidence="8">
    <location>
        <begin position="375"/>
        <end position="395"/>
    </location>
</feature>
<evidence type="ECO:0000256" key="6">
    <source>
        <dbReference type="ARBA" id="ARBA00023136"/>
    </source>
</evidence>
<dbReference type="InterPro" id="IPR050586">
    <property type="entry name" value="CPA3_Na-H_Antiporter_D"/>
</dbReference>
<keyword evidence="6 8" id="KW-0472">Membrane</keyword>
<dbReference type="NCBIfam" id="NF009309">
    <property type="entry name" value="PRK12666.1"/>
    <property type="match status" value="1"/>
</dbReference>
<feature type="transmembrane region" description="Helical" evidence="8">
    <location>
        <begin position="36"/>
        <end position="63"/>
    </location>
</feature>
<comment type="similarity">
    <text evidence="2">Belongs to the CPA3 antiporters (TC 2.A.63) subunit D family.</text>
</comment>
<keyword evidence="11" id="KW-1185">Reference proteome</keyword>
<sequence>MIQQHLTLLPVIFPLIMGALLLLPPITNSLARQRNVALAACLVLIALSVWMVQVASSGSIQLYYLGDWKPPFGILFVADRTSALMVLLSSSLTLGALLYATGGDDKTGMFFYPLFLFQIAGINGAFLTGDLFNLFVFFEVLLIASYSLLIHGGGKQRTQAAMHYVILNLVGSAFFLFALGILYGTLGTLNMADMASRIHQLQPDEQALVKAGGLLLLVVFGLKSALLPLQFWLPRTYSAASAPVAALFAIMTKVGIYSILRVHTLVFGPEAGDLANLIQPWLWPLSLLTLTIGAVGALASPSLRMLAANLVIISVGTLLIAAAIATPQAIAAALYYLVHSTLIAAALFLLADAIGEQRGKPGDRFVSARRVQQPILLGSAFFIAALSLAGLPPFSGFVGKLMLLQASSEPSIASWVWPALLISSLAAIIALARAGTSLFWRVSGENSASEPAAVLKLSGVWLLLICSPLMVIFAGSITEYTRLAAEQLFNIQPTLELILPQGAK</sequence>
<reference evidence="11" key="1">
    <citation type="journal article" date="2019" name="Int. J. Syst. Evol. Microbiol.">
        <title>The Global Catalogue of Microorganisms (GCM) 10K type strain sequencing project: providing services to taxonomists for standard genome sequencing and annotation.</title>
        <authorList>
            <consortium name="The Broad Institute Genomics Platform"/>
            <consortium name="The Broad Institute Genome Sequencing Center for Infectious Disease"/>
            <person name="Wu L."/>
            <person name="Ma J."/>
        </authorList>
    </citation>
    <scope>NUCLEOTIDE SEQUENCE [LARGE SCALE GENOMIC DNA]</scope>
    <source>
        <strain evidence="11">NBRC 100033</strain>
    </source>
</reference>
<comment type="subcellular location">
    <subcellularLocation>
        <location evidence="1">Cell membrane</location>
        <topology evidence="1">Multi-pass membrane protein</topology>
    </subcellularLocation>
    <subcellularLocation>
        <location evidence="7">Membrane</location>
        <topology evidence="7">Multi-pass membrane protein</topology>
    </subcellularLocation>
</comment>
<evidence type="ECO:0000256" key="8">
    <source>
        <dbReference type="SAM" id="Phobius"/>
    </source>
</evidence>
<feature type="transmembrane region" description="Helical" evidence="8">
    <location>
        <begin position="164"/>
        <end position="187"/>
    </location>
</feature>
<dbReference type="Pfam" id="PF00361">
    <property type="entry name" value="Proton_antipo_M"/>
    <property type="match status" value="1"/>
</dbReference>
<dbReference type="PANTHER" id="PTHR42703">
    <property type="entry name" value="NADH DEHYDROGENASE"/>
    <property type="match status" value="1"/>
</dbReference>
<feature type="transmembrane region" description="Helical" evidence="8">
    <location>
        <begin position="83"/>
        <end position="102"/>
    </location>
</feature>
<proteinExistence type="inferred from homology"/>
<feature type="transmembrane region" description="Helical" evidence="8">
    <location>
        <begin position="207"/>
        <end position="227"/>
    </location>
</feature>
<dbReference type="InterPro" id="IPR001750">
    <property type="entry name" value="ND/Mrp_TM"/>
</dbReference>
<feature type="transmembrane region" description="Helical" evidence="8">
    <location>
        <begin position="333"/>
        <end position="354"/>
    </location>
</feature>
<gene>
    <name evidence="10" type="ORF">GCM10007878_20700</name>
</gene>
<name>A0ABQ6A060_9GAMM</name>
<evidence type="ECO:0000256" key="2">
    <source>
        <dbReference type="ARBA" id="ARBA00005346"/>
    </source>
</evidence>
<feature type="transmembrane region" description="Helical" evidence="8">
    <location>
        <begin position="280"/>
        <end position="299"/>
    </location>
</feature>
<keyword evidence="5 8" id="KW-1133">Transmembrane helix</keyword>
<feature type="transmembrane region" description="Helical" evidence="8">
    <location>
        <begin position="453"/>
        <end position="474"/>
    </location>
</feature>
<dbReference type="EMBL" id="BSOR01000035">
    <property type="protein sequence ID" value="GLR64632.1"/>
    <property type="molecule type" value="Genomic_DNA"/>
</dbReference>
<feature type="transmembrane region" description="Helical" evidence="8">
    <location>
        <begin position="6"/>
        <end position="24"/>
    </location>
</feature>
<feature type="transmembrane region" description="Helical" evidence="8">
    <location>
        <begin position="306"/>
        <end position="327"/>
    </location>
</feature>
<keyword evidence="3" id="KW-1003">Cell membrane</keyword>
<evidence type="ECO:0000256" key="3">
    <source>
        <dbReference type="ARBA" id="ARBA00022475"/>
    </source>
</evidence>
<evidence type="ECO:0000259" key="9">
    <source>
        <dbReference type="Pfam" id="PF00361"/>
    </source>
</evidence>
<evidence type="ECO:0000256" key="5">
    <source>
        <dbReference type="ARBA" id="ARBA00022989"/>
    </source>
</evidence>
<feature type="transmembrane region" description="Helical" evidence="8">
    <location>
        <begin position="134"/>
        <end position="152"/>
    </location>
</feature>
<feature type="transmembrane region" description="Helical" evidence="8">
    <location>
        <begin position="415"/>
        <end position="432"/>
    </location>
</feature>
<evidence type="ECO:0000256" key="7">
    <source>
        <dbReference type="RuleBase" id="RU000320"/>
    </source>
</evidence>
<organism evidence="10 11">
    <name type="scientific">Marinospirillum insulare</name>
    <dbReference type="NCBI Taxonomy" id="217169"/>
    <lineage>
        <taxon>Bacteria</taxon>
        <taxon>Pseudomonadati</taxon>
        <taxon>Pseudomonadota</taxon>
        <taxon>Gammaproteobacteria</taxon>
        <taxon>Oceanospirillales</taxon>
        <taxon>Oceanospirillaceae</taxon>
        <taxon>Marinospirillum</taxon>
    </lineage>
</organism>
<dbReference type="PRINTS" id="PR01437">
    <property type="entry name" value="NUOXDRDTASE4"/>
</dbReference>
<comment type="caution">
    <text evidence="10">The sequence shown here is derived from an EMBL/GenBank/DDBJ whole genome shotgun (WGS) entry which is preliminary data.</text>
</comment>
<evidence type="ECO:0000313" key="11">
    <source>
        <dbReference type="Proteomes" id="UP001156682"/>
    </source>
</evidence>
<keyword evidence="4 7" id="KW-0812">Transmembrane</keyword>
<feature type="domain" description="NADH:quinone oxidoreductase/Mrp antiporter transmembrane" evidence="9">
    <location>
        <begin position="129"/>
        <end position="411"/>
    </location>
</feature>
<protein>
    <submittedName>
        <fullName evidence="10">Monovalent cation/H+ antiporter subunit D</fullName>
    </submittedName>
</protein>
<dbReference type="InterPro" id="IPR003918">
    <property type="entry name" value="NADH_UbQ_OxRdtase"/>
</dbReference>
<accession>A0ABQ6A060</accession>
<evidence type="ECO:0000313" key="10">
    <source>
        <dbReference type="EMBL" id="GLR64632.1"/>
    </source>
</evidence>
<evidence type="ECO:0000256" key="4">
    <source>
        <dbReference type="ARBA" id="ARBA00022692"/>
    </source>
</evidence>
<feature type="transmembrane region" description="Helical" evidence="8">
    <location>
        <begin position="239"/>
        <end position="260"/>
    </location>
</feature>
<feature type="transmembrane region" description="Helical" evidence="8">
    <location>
        <begin position="109"/>
        <end position="128"/>
    </location>
</feature>
<evidence type="ECO:0000256" key="1">
    <source>
        <dbReference type="ARBA" id="ARBA00004651"/>
    </source>
</evidence>
<dbReference type="RefSeq" id="WP_036240223.1">
    <property type="nucleotide sequence ID" value="NZ_BSOR01000035.1"/>
</dbReference>